<dbReference type="InterPro" id="IPR046947">
    <property type="entry name" value="LytR-like"/>
</dbReference>
<feature type="domain" description="HTH LytTR-type" evidence="3">
    <location>
        <begin position="134"/>
        <end position="232"/>
    </location>
</feature>
<evidence type="ECO:0000259" key="2">
    <source>
        <dbReference type="PROSITE" id="PS50110"/>
    </source>
</evidence>
<reference evidence="4 5" key="1">
    <citation type="submission" date="2019-02" db="EMBL/GenBank/DDBJ databases">
        <title>Pedobacter sp. RP-3-21 sp. nov., isolated from Arctic soil.</title>
        <authorList>
            <person name="Dahal R.H."/>
        </authorList>
    </citation>
    <scope>NUCLEOTIDE SEQUENCE [LARGE SCALE GENOMIC DNA]</scope>
    <source>
        <strain evidence="4 5">RP-3-21</strain>
    </source>
</reference>
<sequence length="236" mass="27185">MNCIIVDDEPFAREGMSSLIANFPGLHLKGSFNNALSANEFLTENNIDLVFLDIQMPGETGLELARRLPKETLVIFTTAYSEHALESYEVDGIDYLVKPITSERFAKAVDKASMYFSLRQNKQSELDNVADHYIMIRADRRFYKIDFSSILYIEGLKDYVIIYTQDNKYITWMNLKTIHSKLPERLFLRVSKSYVINQQAITSFDTGNIYLGEVKIPLGKAYQKDFLTRFNGQNEV</sequence>
<dbReference type="Gene3D" id="2.40.50.1020">
    <property type="entry name" value="LytTr DNA-binding domain"/>
    <property type="match status" value="1"/>
</dbReference>
<proteinExistence type="predicted"/>
<dbReference type="InterPro" id="IPR007492">
    <property type="entry name" value="LytTR_DNA-bd_dom"/>
</dbReference>
<dbReference type="PROSITE" id="PS50110">
    <property type="entry name" value="RESPONSE_REGULATORY"/>
    <property type="match status" value="1"/>
</dbReference>
<dbReference type="OrthoDB" id="9787344at2"/>
<protein>
    <submittedName>
        <fullName evidence="4">Response regulator transcription factor</fullName>
    </submittedName>
</protein>
<dbReference type="SMART" id="SM00850">
    <property type="entry name" value="LytTR"/>
    <property type="match status" value="1"/>
</dbReference>
<dbReference type="PANTHER" id="PTHR37299:SF1">
    <property type="entry name" value="STAGE 0 SPORULATION PROTEIN A HOMOLOG"/>
    <property type="match status" value="1"/>
</dbReference>
<evidence type="ECO:0000313" key="5">
    <source>
        <dbReference type="Proteomes" id="UP000293925"/>
    </source>
</evidence>
<organism evidence="4 5">
    <name type="scientific">Pedobacter psychrodurus</name>
    <dbReference type="NCBI Taxonomy" id="2530456"/>
    <lineage>
        <taxon>Bacteria</taxon>
        <taxon>Pseudomonadati</taxon>
        <taxon>Bacteroidota</taxon>
        <taxon>Sphingobacteriia</taxon>
        <taxon>Sphingobacteriales</taxon>
        <taxon>Sphingobacteriaceae</taxon>
        <taxon>Pedobacter</taxon>
    </lineage>
</organism>
<dbReference type="Proteomes" id="UP000293925">
    <property type="component" value="Unassembled WGS sequence"/>
</dbReference>
<keyword evidence="5" id="KW-1185">Reference proteome</keyword>
<dbReference type="SMART" id="SM00448">
    <property type="entry name" value="REC"/>
    <property type="match status" value="1"/>
</dbReference>
<gene>
    <name evidence="4" type="ORF">EZ456_04880</name>
</gene>
<dbReference type="InterPro" id="IPR001789">
    <property type="entry name" value="Sig_transdc_resp-reg_receiver"/>
</dbReference>
<comment type="caution">
    <text evidence="4">The sequence shown here is derived from an EMBL/GenBank/DDBJ whole genome shotgun (WGS) entry which is preliminary data.</text>
</comment>
<dbReference type="PROSITE" id="PS50930">
    <property type="entry name" value="HTH_LYTTR"/>
    <property type="match status" value="1"/>
</dbReference>
<dbReference type="SUPFAM" id="SSF52172">
    <property type="entry name" value="CheY-like"/>
    <property type="match status" value="1"/>
</dbReference>
<dbReference type="InterPro" id="IPR011006">
    <property type="entry name" value="CheY-like_superfamily"/>
</dbReference>
<name>A0A4R0Q6A9_9SPHI</name>
<dbReference type="GO" id="GO:0003677">
    <property type="term" value="F:DNA binding"/>
    <property type="evidence" value="ECO:0007669"/>
    <property type="project" value="InterPro"/>
</dbReference>
<feature type="modified residue" description="4-aspartylphosphate" evidence="1">
    <location>
        <position position="53"/>
    </location>
</feature>
<dbReference type="GO" id="GO:0000156">
    <property type="term" value="F:phosphorelay response regulator activity"/>
    <property type="evidence" value="ECO:0007669"/>
    <property type="project" value="InterPro"/>
</dbReference>
<dbReference type="Gene3D" id="3.40.50.2300">
    <property type="match status" value="1"/>
</dbReference>
<dbReference type="EMBL" id="SJSO01000003">
    <property type="protein sequence ID" value="TCD28719.1"/>
    <property type="molecule type" value="Genomic_DNA"/>
</dbReference>
<dbReference type="Pfam" id="PF04397">
    <property type="entry name" value="LytTR"/>
    <property type="match status" value="1"/>
</dbReference>
<dbReference type="Pfam" id="PF00072">
    <property type="entry name" value="Response_reg"/>
    <property type="match status" value="1"/>
</dbReference>
<accession>A0A4R0Q6A9</accession>
<dbReference type="PANTHER" id="PTHR37299">
    <property type="entry name" value="TRANSCRIPTIONAL REGULATOR-RELATED"/>
    <property type="match status" value="1"/>
</dbReference>
<dbReference type="RefSeq" id="WP_131527855.1">
    <property type="nucleotide sequence ID" value="NZ_SJSO01000003.1"/>
</dbReference>
<evidence type="ECO:0000313" key="4">
    <source>
        <dbReference type="EMBL" id="TCD28719.1"/>
    </source>
</evidence>
<keyword evidence="1" id="KW-0597">Phosphoprotein</keyword>
<evidence type="ECO:0000259" key="3">
    <source>
        <dbReference type="PROSITE" id="PS50930"/>
    </source>
</evidence>
<dbReference type="AlphaFoldDB" id="A0A4R0Q6A9"/>
<evidence type="ECO:0000256" key="1">
    <source>
        <dbReference type="PROSITE-ProRule" id="PRU00169"/>
    </source>
</evidence>
<feature type="domain" description="Response regulatory" evidence="2">
    <location>
        <begin position="2"/>
        <end position="113"/>
    </location>
</feature>